<dbReference type="Proteomes" id="UP000053240">
    <property type="component" value="Unassembled WGS sequence"/>
</dbReference>
<evidence type="ECO:0000313" key="3">
    <source>
        <dbReference type="Proteomes" id="UP000053240"/>
    </source>
</evidence>
<dbReference type="STRING" id="76193.A0A0N1IJX0"/>
<proteinExistence type="predicted"/>
<evidence type="ECO:0000256" key="1">
    <source>
        <dbReference type="SAM" id="MobiDB-lite"/>
    </source>
</evidence>
<sequence length="72" mass="7973">METEAIDALQSGKDEEEGIKITSTGPVKAALEDEMQVDEDESTLLPKKVTIRSKLEKGDKKKGKKKTIPKCR</sequence>
<dbReference type="EMBL" id="LADJ01052442">
    <property type="protein sequence ID" value="KPJ21533.1"/>
    <property type="molecule type" value="Genomic_DNA"/>
</dbReference>
<protein>
    <submittedName>
        <fullName evidence="2">Uncharacterized protein</fullName>
    </submittedName>
</protein>
<dbReference type="AlphaFoldDB" id="A0A0N1IJX0"/>
<comment type="caution">
    <text evidence="2">The sequence shown here is derived from an EMBL/GenBank/DDBJ whole genome shotgun (WGS) entry which is preliminary data.</text>
</comment>
<evidence type="ECO:0000313" key="2">
    <source>
        <dbReference type="EMBL" id="KPJ21533.1"/>
    </source>
</evidence>
<organism evidence="2 3">
    <name type="scientific">Papilio machaon</name>
    <name type="common">Old World swallowtail butterfly</name>
    <dbReference type="NCBI Taxonomy" id="76193"/>
    <lineage>
        <taxon>Eukaryota</taxon>
        <taxon>Metazoa</taxon>
        <taxon>Ecdysozoa</taxon>
        <taxon>Arthropoda</taxon>
        <taxon>Hexapoda</taxon>
        <taxon>Insecta</taxon>
        <taxon>Pterygota</taxon>
        <taxon>Neoptera</taxon>
        <taxon>Endopterygota</taxon>
        <taxon>Lepidoptera</taxon>
        <taxon>Glossata</taxon>
        <taxon>Ditrysia</taxon>
        <taxon>Papilionoidea</taxon>
        <taxon>Papilionidae</taxon>
        <taxon>Papilioninae</taxon>
        <taxon>Papilio</taxon>
    </lineage>
</organism>
<gene>
    <name evidence="2" type="ORF">RR48_00449</name>
</gene>
<reference evidence="2 3" key="1">
    <citation type="journal article" date="2015" name="Nat. Commun.">
        <title>Outbred genome sequencing and CRISPR/Cas9 gene editing in butterflies.</title>
        <authorList>
            <person name="Li X."/>
            <person name="Fan D."/>
            <person name="Zhang W."/>
            <person name="Liu G."/>
            <person name="Zhang L."/>
            <person name="Zhao L."/>
            <person name="Fang X."/>
            <person name="Chen L."/>
            <person name="Dong Y."/>
            <person name="Chen Y."/>
            <person name="Ding Y."/>
            <person name="Zhao R."/>
            <person name="Feng M."/>
            <person name="Zhu Y."/>
            <person name="Feng Y."/>
            <person name="Jiang X."/>
            <person name="Zhu D."/>
            <person name="Xiang H."/>
            <person name="Feng X."/>
            <person name="Li S."/>
            <person name="Wang J."/>
            <person name="Zhang G."/>
            <person name="Kronforst M.R."/>
            <person name="Wang W."/>
        </authorList>
    </citation>
    <scope>NUCLEOTIDE SEQUENCE [LARGE SCALE GENOMIC DNA]</scope>
    <source>
        <strain evidence="2">Ya'a_city_454_Pm</strain>
        <tissue evidence="2">Whole body</tissue>
    </source>
</reference>
<dbReference type="InParanoid" id="A0A0N1IJX0"/>
<feature type="region of interest" description="Disordered" evidence="1">
    <location>
        <begin position="1"/>
        <end position="20"/>
    </location>
</feature>
<keyword evidence="3" id="KW-1185">Reference proteome</keyword>
<name>A0A0N1IJX0_PAPMA</name>
<accession>A0A0N1IJX0</accession>